<dbReference type="Gene3D" id="3.30.420.10">
    <property type="entry name" value="Ribonuclease H-like superfamily/Ribonuclease H"/>
    <property type="match status" value="1"/>
</dbReference>
<evidence type="ECO:0000313" key="2">
    <source>
        <dbReference type="EMBL" id="QHT16188.1"/>
    </source>
</evidence>
<dbReference type="GO" id="GO:0003676">
    <property type="term" value="F:nucleic acid binding"/>
    <property type="evidence" value="ECO:0007669"/>
    <property type="project" value="InterPro"/>
</dbReference>
<name>A0A6C0DGY4_9ZZZZ</name>
<dbReference type="PANTHER" id="PTHR46387:SF2">
    <property type="entry name" value="RIBONUCLEASE HI"/>
    <property type="match status" value="1"/>
</dbReference>
<dbReference type="GO" id="GO:0004523">
    <property type="term" value="F:RNA-DNA hybrid ribonuclease activity"/>
    <property type="evidence" value="ECO:0007669"/>
    <property type="project" value="InterPro"/>
</dbReference>
<dbReference type="PROSITE" id="PS50879">
    <property type="entry name" value="RNASE_H_1"/>
    <property type="match status" value="1"/>
</dbReference>
<proteinExistence type="predicted"/>
<accession>A0A6C0DGY4</accession>
<dbReference type="PANTHER" id="PTHR46387">
    <property type="entry name" value="POLYNUCLEOTIDYL TRANSFERASE, RIBONUCLEASE H-LIKE SUPERFAMILY PROTEIN"/>
    <property type="match status" value="1"/>
</dbReference>
<dbReference type="AlphaFoldDB" id="A0A6C0DGY4"/>
<dbReference type="SUPFAM" id="SSF53098">
    <property type="entry name" value="Ribonuclease H-like"/>
    <property type="match status" value="1"/>
</dbReference>
<reference evidence="2" key="1">
    <citation type="journal article" date="2020" name="Nature">
        <title>Giant virus diversity and host interactions through global metagenomics.</title>
        <authorList>
            <person name="Schulz F."/>
            <person name="Roux S."/>
            <person name="Paez-Espino D."/>
            <person name="Jungbluth S."/>
            <person name="Walsh D.A."/>
            <person name="Denef V.J."/>
            <person name="McMahon K.D."/>
            <person name="Konstantinidis K.T."/>
            <person name="Eloe-Fadrosh E.A."/>
            <person name="Kyrpides N.C."/>
            <person name="Woyke T."/>
        </authorList>
    </citation>
    <scope>NUCLEOTIDE SEQUENCE</scope>
    <source>
        <strain evidence="2">GVMAG-M-3300023174-182</strain>
    </source>
</reference>
<organism evidence="2">
    <name type="scientific">viral metagenome</name>
    <dbReference type="NCBI Taxonomy" id="1070528"/>
    <lineage>
        <taxon>unclassified sequences</taxon>
        <taxon>metagenomes</taxon>
        <taxon>organismal metagenomes</taxon>
    </lineage>
</organism>
<sequence length="161" mass="18033">MTSLLKSSFSNVTAILQKNNAKIVPKTEFLMRFDGCSKGNPGFAASGAVIYQNDVEIWAGSKLVGYNETNNYAEYMGLIMGLNKAIELNITELTVEGDSMLIIKQMNGENKVKSPNLIELYKFADNLKTKFTHITFSHIYRNFNTRADELCNLEIDKNGSM</sequence>
<dbReference type="InterPro" id="IPR036397">
    <property type="entry name" value="RNaseH_sf"/>
</dbReference>
<dbReference type="InterPro" id="IPR002156">
    <property type="entry name" value="RNaseH_domain"/>
</dbReference>
<dbReference type="CDD" id="cd09279">
    <property type="entry name" value="RNase_HI_like"/>
    <property type="match status" value="1"/>
</dbReference>
<evidence type="ECO:0000259" key="1">
    <source>
        <dbReference type="PROSITE" id="PS50879"/>
    </source>
</evidence>
<dbReference type="EMBL" id="MN739617">
    <property type="protein sequence ID" value="QHT16188.1"/>
    <property type="molecule type" value="Genomic_DNA"/>
</dbReference>
<dbReference type="Pfam" id="PF13456">
    <property type="entry name" value="RVT_3"/>
    <property type="match status" value="1"/>
</dbReference>
<dbReference type="InterPro" id="IPR012337">
    <property type="entry name" value="RNaseH-like_sf"/>
</dbReference>
<protein>
    <recommendedName>
        <fullName evidence="1">RNase H type-1 domain-containing protein</fullName>
    </recommendedName>
</protein>
<feature type="domain" description="RNase H type-1" evidence="1">
    <location>
        <begin position="25"/>
        <end position="156"/>
    </location>
</feature>